<accession>E9B1I7</accession>
<evidence type="ECO:0000313" key="4">
    <source>
        <dbReference type="Proteomes" id="UP000007259"/>
    </source>
</evidence>
<dbReference type="InterPro" id="IPR053012">
    <property type="entry name" value="ER-organelle_contact"/>
</dbReference>
<dbReference type="EMBL" id="FR799583">
    <property type="protein sequence ID" value="CBZ29093.1"/>
    <property type="molecule type" value="Genomic_DNA"/>
</dbReference>
<feature type="domain" description="DUF7353" evidence="2">
    <location>
        <begin position="2"/>
        <end position="57"/>
    </location>
</feature>
<feature type="domain" description="CRAL-TRIO" evidence="1">
    <location>
        <begin position="74"/>
        <end position="224"/>
    </location>
</feature>
<dbReference type="PANTHER" id="PTHR46384">
    <property type="entry name" value="MOTILE SPERM DOMAIN-CONTAINING PROTEIN 2"/>
    <property type="match status" value="1"/>
</dbReference>
<keyword evidence="4" id="KW-1185">Reference proteome</keyword>
<name>E9B1I7_LEIMU</name>
<dbReference type="KEGG" id="lmi:LMXM_30_0360"/>
<dbReference type="PANTHER" id="PTHR46384:SF2">
    <property type="entry name" value="CRAL-TRIO DOMAIN-CONTAINING PROTEIN"/>
    <property type="match status" value="1"/>
</dbReference>
<dbReference type="GO" id="GO:0012505">
    <property type="term" value="C:endomembrane system"/>
    <property type="evidence" value="ECO:0007669"/>
    <property type="project" value="TreeGrafter"/>
</dbReference>
<reference evidence="3 4" key="1">
    <citation type="journal article" date="2011" name="Genome Res.">
        <title>Chromosome and gene copy number variation allow major structural change between species and strains of Leishmania.</title>
        <authorList>
            <person name="Rogers M.B."/>
            <person name="Hilley J.D."/>
            <person name="Dickens N.J."/>
            <person name="Wilkes J."/>
            <person name="Bates P.A."/>
            <person name="Depledge D.P."/>
            <person name="Harris D."/>
            <person name="Her Y."/>
            <person name="Herzyk P."/>
            <person name="Imamura H."/>
            <person name="Otto T.D."/>
            <person name="Sanders M."/>
            <person name="Seeger K."/>
            <person name="Dujardin J.C."/>
            <person name="Berriman M."/>
            <person name="Smith D.F."/>
            <person name="Hertz-Fowler C."/>
            <person name="Mottram J.C."/>
        </authorList>
    </citation>
    <scope>NUCLEOTIDE SEQUENCE [LARGE SCALE GENOMIC DNA]</scope>
    <source>
        <strain evidence="3 4">MHOM/GT/2001/U1103</strain>
    </source>
</reference>
<dbReference type="GO" id="GO:0140284">
    <property type="term" value="C:endoplasmic reticulum-endosome membrane contact site"/>
    <property type="evidence" value="ECO:0007669"/>
    <property type="project" value="TreeGrafter"/>
</dbReference>
<dbReference type="Proteomes" id="UP000007259">
    <property type="component" value="Chromosome 30"/>
</dbReference>
<dbReference type="GeneID" id="13451771"/>
<protein>
    <submittedName>
        <fullName evidence="3">Uncharacterized protein</fullName>
    </submittedName>
</protein>
<evidence type="ECO:0000259" key="2">
    <source>
        <dbReference type="Pfam" id="PF24044"/>
    </source>
</evidence>
<dbReference type="VEuPathDB" id="TriTrypDB:LmxM.30.0360"/>
<dbReference type="CDD" id="cd00170">
    <property type="entry name" value="SEC14"/>
    <property type="match status" value="1"/>
</dbReference>
<evidence type="ECO:0000313" key="3">
    <source>
        <dbReference type="EMBL" id="CBZ29093.1"/>
    </source>
</evidence>
<dbReference type="AlphaFoldDB" id="E9B1I7"/>
<dbReference type="InterPro" id="IPR036865">
    <property type="entry name" value="CRAL-TRIO_dom_sf"/>
</dbReference>
<dbReference type="Pfam" id="PF24044">
    <property type="entry name" value="DUF7353"/>
    <property type="match status" value="1"/>
</dbReference>
<gene>
    <name evidence="3" type="ORF">LMXM_30_0360</name>
</gene>
<organism evidence="3 4">
    <name type="scientific">Leishmania mexicana (strain MHOM/GT/2001/U1103)</name>
    <dbReference type="NCBI Taxonomy" id="929439"/>
    <lineage>
        <taxon>Eukaryota</taxon>
        <taxon>Discoba</taxon>
        <taxon>Euglenozoa</taxon>
        <taxon>Kinetoplastea</taxon>
        <taxon>Metakinetoplastina</taxon>
        <taxon>Trypanosomatida</taxon>
        <taxon>Trypanosomatidae</taxon>
        <taxon>Leishmaniinae</taxon>
        <taxon>Leishmania</taxon>
    </lineage>
</organism>
<dbReference type="Gene3D" id="3.40.525.10">
    <property type="entry name" value="CRAL-TRIO lipid binding domain"/>
    <property type="match status" value="1"/>
</dbReference>
<dbReference type="OMA" id="YFNTARD"/>
<dbReference type="InterPro" id="IPR055777">
    <property type="entry name" value="DUF7353"/>
</dbReference>
<proteinExistence type="predicted"/>
<dbReference type="InterPro" id="IPR001251">
    <property type="entry name" value="CRAL-TRIO_dom"/>
</dbReference>
<dbReference type="RefSeq" id="XP_003877558.1">
    <property type="nucleotide sequence ID" value="XM_003877509.1"/>
</dbReference>
<dbReference type="PhylomeDB" id="E9B1I7"/>
<dbReference type="SUPFAM" id="SSF52087">
    <property type="entry name" value="CRAL/TRIO domain"/>
    <property type="match status" value="1"/>
</dbReference>
<evidence type="ECO:0000259" key="1">
    <source>
        <dbReference type="Pfam" id="PF00650"/>
    </source>
</evidence>
<sequence length="994" mass="110160">MFQCPCEHAAALEEVKRTMGINHSYLDGWIYLFLANKKFDVAETVAKLKRRDDMERTVFAKYTMTDNLRKSMRAGIVQYIGRDKEGHPVLYFNTARDSPTAEQRPERQANMDMFLSWCVRCDRKNPTAMVTWLINQENASMLRNTDLVFQKDMALRISKFFPGVVSRMLICNMSRALTFVMKPLLRQLPKMISDCIFLFSTSDIKKGALLQRIDSNVLPVEMGGCNDCDHPPNYERFATTIESYFDRCIRALNKGMSIKEMEVMEEFGVDKYGTPVAVAGEGAAAGHGSPTYPSDSSAVAKDAEAYRGISTPRSAMPTTASEETLDFAIMQASCAVSVDAERRRITVQSAVQPGREGLPLTSPTNGNTAIAWTTSYASPPRAPPSHLIHVSSSELFECVSEPDESVEDFADATITRERLYRVHLNSIEEFSYSAVLRKLFAQGQGSSDGGGAIAEQRDACLRDWISFRCHCVELVPKLEHLLEALRLGAVLPADEEELNAQLRRCSHFMLNLFPQTQHTIPFPLLDWYAAGSTTRHHSADAAAGSFTDKKEAAAHAVVNLSAVNPRRLAFRLDCTSPDNVLLSAQAGAIKFVEDWDDLITVDERKKRVVRRLLLTWPPQTDRCTFEAQLRSRARQLWSRLTPLFRVYIEAKVGISIAEFIQHYGLLVPGGRIDETAEWYRLLFAAVLQFRELHRRNWLFYVFPPPSHADASADEPPTMEKLLQVRGDGGADVQAAISLMTLVEQSLRYTADQLRTNGAGGAVATRSIVERYIEVSKAKIYIPYDSQRTGVLPSESIAQYKLAAATCLKNVEAPLQEFLFTMVSLAVLKQEYPPELTKGEIMPGLQLAKAQSEADIQKRRQHQRVAISFARICSELQGSFGNDIHNFLTTYSAAGMQADGYALGLELLLAVAILSCRRNSDGSSGRDGASSPIPADLLPAVAAFSEDDGSVVGVDAAVPDAAGPPSPDVESLLETLSAMSHPASRLASLKRIYIF</sequence>
<dbReference type="Pfam" id="PF00650">
    <property type="entry name" value="CRAL_TRIO"/>
    <property type="match status" value="1"/>
</dbReference>
<dbReference type="OrthoDB" id="75724at2759"/>